<dbReference type="AlphaFoldDB" id="A0A0C2ZYR9"/>
<dbReference type="EMBL" id="KN822017">
    <property type="protein sequence ID" value="KIM66578.1"/>
    <property type="molecule type" value="Genomic_DNA"/>
</dbReference>
<evidence type="ECO:0000256" key="6">
    <source>
        <dbReference type="ARBA" id="ARBA00023040"/>
    </source>
</evidence>
<keyword evidence="9" id="KW-0807">Transducer</keyword>
<evidence type="ECO:0000256" key="5">
    <source>
        <dbReference type="ARBA" id="ARBA00022989"/>
    </source>
</evidence>
<keyword evidence="7 10" id="KW-0472">Membrane</keyword>
<name>A0A0C2ZYR9_9AGAM</name>
<gene>
    <name evidence="11" type="ORF">SCLCIDRAFT_1211347</name>
</gene>
<evidence type="ECO:0000256" key="10">
    <source>
        <dbReference type="SAM" id="Phobius"/>
    </source>
</evidence>
<feature type="transmembrane region" description="Helical" evidence="10">
    <location>
        <begin position="205"/>
        <end position="229"/>
    </location>
</feature>
<keyword evidence="5 10" id="KW-1133">Transmembrane helix</keyword>
<reference evidence="11 12" key="1">
    <citation type="submission" date="2014-04" db="EMBL/GenBank/DDBJ databases">
        <authorList>
            <consortium name="DOE Joint Genome Institute"/>
            <person name="Kuo A."/>
            <person name="Kohler A."/>
            <person name="Nagy L.G."/>
            <person name="Floudas D."/>
            <person name="Copeland A."/>
            <person name="Barry K.W."/>
            <person name="Cichocki N."/>
            <person name="Veneault-Fourrey C."/>
            <person name="LaButti K."/>
            <person name="Lindquist E.A."/>
            <person name="Lipzen A."/>
            <person name="Lundell T."/>
            <person name="Morin E."/>
            <person name="Murat C."/>
            <person name="Sun H."/>
            <person name="Tunlid A."/>
            <person name="Henrissat B."/>
            <person name="Grigoriev I.V."/>
            <person name="Hibbett D.S."/>
            <person name="Martin F."/>
            <person name="Nordberg H.P."/>
            <person name="Cantor M.N."/>
            <person name="Hua S.X."/>
        </authorList>
    </citation>
    <scope>NUCLEOTIDE SEQUENCE [LARGE SCALE GENOMIC DNA]</scope>
    <source>
        <strain evidence="11 12">Foug A</strain>
    </source>
</reference>
<evidence type="ECO:0000256" key="7">
    <source>
        <dbReference type="ARBA" id="ARBA00023136"/>
    </source>
</evidence>
<dbReference type="Pfam" id="PF02076">
    <property type="entry name" value="STE3"/>
    <property type="match status" value="1"/>
</dbReference>
<dbReference type="GO" id="GO:0005886">
    <property type="term" value="C:plasma membrane"/>
    <property type="evidence" value="ECO:0007669"/>
    <property type="project" value="TreeGrafter"/>
</dbReference>
<evidence type="ECO:0000256" key="3">
    <source>
        <dbReference type="ARBA" id="ARBA00022507"/>
    </source>
</evidence>
<evidence type="ECO:0000256" key="8">
    <source>
        <dbReference type="ARBA" id="ARBA00023170"/>
    </source>
</evidence>
<organism evidence="11 12">
    <name type="scientific">Scleroderma citrinum Foug A</name>
    <dbReference type="NCBI Taxonomy" id="1036808"/>
    <lineage>
        <taxon>Eukaryota</taxon>
        <taxon>Fungi</taxon>
        <taxon>Dikarya</taxon>
        <taxon>Basidiomycota</taxon>
        <taxon>Agaricomycotina</taxon>
        <taxon>Agaricomycetes</taxon>
        <taxon>Agaricomycetidae</taxon>
        <taxon>Boletales</taxon>
        <taxon>Sclerodermatineae</taxon>
        <taxon>Sclerodermataceae</taxon>
        <taxon>Scleroderma</taxon>
    </lineage>
</organism>
<evidence type="ECO:0000256" key="1">
    <source>
        <dbReference type="ARBA" id="ARBA00004141"/>
    </source>
</evidence>
<dbReference type="CDD" id="cd14966">
    <property type="entry name" value="7tmD_STE3"/>
    <property type="match status" value="1"/>
</dbReference>
<keyword evidence="6" id="KW-0297">G-protein coupled receptor</keyword>
<comment type="similarity">
    <text evidence="2">Belongs to the G-protein coupled receptor 4 family.</text>
</comment>
<keyword evidence="3" id="KW-0589">Pheromone response</keyword>
<dbReference type="PANTHER" id="PTHR28097">
    <property type="entry name" value="PHEROMONE A FACTOR RECEPTOR"/>
    <property type="match status" value="1"/>
</dbReference>
<dbReference type="Proteomes" id="UP000053989">
    <property type="component" value="Unassembled WGS sequence"/>
</dbReference>
<feature type="transmembrane region" description="Helical" evidence="10">
    <location>
        <begin position="272"/>
        <end position="291"/>
    </location>
</feature>
<evidence type="ECO:0000256" key="2">
    <source>
        <dbReference type="ARBA" id="ARBA00011085"/>
    </source>
</evidence>
<dbReference type="FunCoup" id="A0A0C2ZYR9">
    <property type="interactions" value="98"/>
</dbReference>
<keyword evidence="12" id="KW-1185">Reference proteome</keyword>
<protein>
    <submittedName>
        <fullName evidence="11">Uncharacterized protein</fullName>
    </submittedName>
</protein>
<evidence type="ECO:0000256" key="4">
    <source>
        <dbReference type="ARBA" id="ARBA00022692"/>
    </source>
</evidence>
<dbReference type="PRINTS" id="PR00899">
    <property type="entry name" value="GPCRSTE3"/>
</dbReference>
<comment type="subcellular location">
    <subcellularLocation>
        <location evidence="1">Membrane</location>
        <topology evidence="1">Multi-pass membrane protein</topology>
    </subcellularLocation>
</comment>
<keyword evidence="4 10" id="KW-0812">Transmembrane</keyword>
<accession>A0A0C2ZYR9</accession>
<dbReference type="PANTHER" id="PTHR28097:SF1">
    <property type="entry name" value="PHEROMONE A FACTOR RECEPTOR"/>
    <property type="match status" value="1"/>
</dbReference>
<evidence type="ECO:0000313" key="12">
    <source>
        <dbReference type="Proteomes" id="UP000053989"/>
    </source>
</evidence>
<dbReference type="STRING" id="1036808.A0A0C2ZYR9"/>
<dbReference type="InParanoid" id="A0A0C2ZYR9"/>
<reference evidence="12" key="2">
    <citation type="submission" date="2015-01" db="EMBL/GenBank/DDBJ databases">
        <title>Evolutionary Origins and Diversification of the Mycorrhizal Mutualists.</title>
        <authorList>
            <consortium name="DOE Joint Genome Institute"/>
            <consortium name="Mycorrhizal Genomics Consortium"/>
            <person name="Kohler A."/>
            <person name="Kuo A."/>
            <person name="Nagy L.G."/>
            <person name="Floudas D."/>
            <person name="Copeland A."/>
            <person name="Barry K.W."/>
            <person name="Cichocki N."/>
            <person name="Veneault-Fourrey C."/>
            <person name="LaButti K."/>
            <person name="Lindquist E.A."/>
            <person name="Lipzen A."/>
            <person name="Lundell T."/>
            <person name="Morin E."/>
            <person name="Murat C."/>
            <person name="Riley R."/>
            <person name="Ohm R."/>
            <person name="Sun H."/>
            <person name="Tunlid A."/>
            <person name="Henrissat B."/>
            <person name="Grigoriev I.V."/>
            <person name="Hibbett D.S."/>
            <person name="Martin F."/>
        </authorList>
    </citation>
    <scope>NUCLEOTIDE SEQUENCE [LARGE SCALE GENOMIC DNA]</scope>
    <source>
        <strain evidence="12">Foug A</strain>
    </source>
</reference>
<evidence type="ECO:0000313" key="11">
    <source>
        <dbReference type="EMBL" id="KIM66578.1"/>
    </source>
</evidence>
<feature type="transmembrane region" description="Helical" evidence="10">
    <location>
        <begin position="158"/>
        <end position="184"/>
    </location>
</feature>
<feature type="transmembrane region" description="Helical" evidence="10">
    <location>
        <begin position="6"/>
        <end position="26"/>
    </location>
</feature>
<evidence type="ECO:0000256" key="9">
    <source>
        <dbReference type="ARBA" id="ARBA00023224"/>
    </source>
</evidence>
<dbReference type="InterPro" id="IPR000481">
    <property type="entry name" value="GPCR_Pheromne_B_alpha_rcpt"/>
</dbReference>
<dbReference type="InterPro" id="IPR001499">
    <property type="entry name" value="GPCR_STE3"/>
</dbReference>
<dbReference type="OrthoDB" id="2874149at2759"/>
<proteinExistence type="inferred from homology"/>
<dbReference type="PRINTS" id="PR00901">
    <property type="entry name" value="PHEROMONEBAR"/>
</dbReference>
<dbReference type="GO" id="GO:0000750">
    <property type="term" value="P:pheromone-dependent signal transduction involved in conjugation with cellular fusion"/>
    <property type="evidence" value="ECO:0007669"/>
    <property type="project" value="TreeGrafter"/>
</dbReference>
<feature type="transmembrane region" description="Helical" evidence="10">
    <location>
        <begin position="38"/>
        <end position="58"/>
    </location>
</feature>
<dbReference type="HOGENOM" id="CLU_027592_0_2_1"/>
<sequence>MLYDSYPLFPVLAFLGFIVSLIPLPWHLQAWNSGTCSYMIWVALSCLVVFVNSVVWHGNVTNWAPVWCDISTKFLIGASVGIPASSLCISRRLYSISRVSTVSITRADKRRTVIVDLCISVGLPVLIMALHYIVQGHRFDILEDLGCYPSIYNTLPAYFLVFMWPVVIGCISFVYSVLTLHAFYKRRLQFNEIMTSHHSLSPGRYIRLMLLAIIEMMCTIPVGVCSVYLANVGIPLEPYISWENVHYGFSYVGIIPSHEWQSSPSFRASVEMTRWLFPACAFLFFALFGFASEARKSYAVVCSNAFRVLGYDRWVSKISFGRKKGGSHSAASISCSPYGFPQHLSDKSDKGSPLGSTYKSSLDSYDFDPEKSSNTSFPSPLLSAYEDGTIPMNEGVPRAI</sequence>
<dbReference type="GO" id="GO:0004934">
    <property type="term" value="F:mating-type alpha-factor pheromone receptor activity"/>
    <property type="evidence" value="ECO:0007669"/>
    <property type="project" value="InterPro"/>
</dbReference>
<feature type="transmembrane region" description="Helical" evidence="10">
    <location>
        <begin position="113"/>
        <end position="134"/>
    </location>
</feature>
<keyword evidence="8" id="KW-0675">Receptor</keyword>